<evidence type="ECO:0000256" key="11">
    <source>
        <dbReference type="SAM" id="Phobius"/>
    </source>
</evidence>
<evidence type="ECO:0000256" key="10">
    <source>
        <dbReference type="SAM" id="MobiDB-lite"/>
    </source>
</evidence>
<keyword evidence="7 11" id="KW-1133">Transmembrane helix</keyword>
<evidence type="ECO:0000313" key="14">
    <source>
        <dbReference type="Proteomes" id="UP000199518"/>
    </source>
</evidence>
<keyword evidence="2" id="KW-0808">Transferase</keyword>
<keyword evidence="5 13" id="KW-0418">Kinase</keyword>
<evidence type="ECO:0000313" key="13">
    <source>
        <dbReference type="EMBL" id="SFH57779.1"/>
    </source>
</evidence>
<dbReference type="Proteomes" id="UP000199518">
    <property type="component" value="Unassembled WGS sequence"/>
</dbReference>
<dbReference type="InterPro" id="IPR008271">
    <property type="entry name" value="Ser/Thr_kinase_AS"/>
</dbReference>
<dbReference type="InterPro" id="IPR011009">
    <property type="entry name" value="Kinase-like_dom_sf"/>
</dbReference>
<feature type="region of interest" description="Disordered" evidence="10">
    <location>
        <begin position="505"/>
        <end position="544"/>
    </location>
</feature>
<dbReference type="GO" id="GO:0004674">
    <property type="term" value="F:protein serine/threonine kinase activity"/>
    <property type="evidence" value="ECO:0007669"/>
    <property type="project" value="UniProtKB-KW"/>
</dbReference>
<dbReference type="Pfam" id="PF00069">
    <property type="entry name" value="Pkinase"/>
    <property type="match status" value="1"/>
</dbReference>
<evidence type="ECO:0000256" key="7">
    <source>
        <dbReference type="ARBA" id="ARBA00022989"/>
    </source>
</evidence>
<dbReference type="PANTHER" id="PTHR43289:SF6">
    <property type="entry name" value="SERINE_THREONINE-PROTEIN KINASE NEKL-3"/>
    <property type="match status" value="1"/>
</dbReference>
<keyword evidence="8 11" id="KW-0472">Membrane</keyword>
<dbReference type="PROSITE" id="PS50011">
    <property type="entry name" value="PROTEIN_KINASE_DOM"/>
    <property type="match status" value="1"/>
</dbReference>
<evidence type="ECO:0000259" key="12">
    <source>
        <dbReference type="PROSITE" id="PS50011"/>
    </source>
</evidence>
<evidence type="ECO:0000256" key="2">
    <source>
        <dbReference type="ARBA" id="ARBA00022679"/>
    </source>
</evidence>
<feature type="binding site" evidence="9">
    <location>
        <position position="104"/>
    </location>
    <ligand>
        <name>ATP</name>
        <dbReference type="ChEBI" id="CHEBI:30616"/>
    </ligand>
</feature>
<feature type="domain" description="Protein kinase" evidence="12">
    <location>
        <begin position="75"/>
        <end position="336"/>
    </location>
</feature>
<proteinExistence type="predicted"/>
<dbReference type="Gene3D" id="3.30.200.20">
    <property type="entry name" value="Phosphorylase Kinase, domain 1"/>
    <property type="match status" value="1"/>
</dbReference>
<dbReference type="PROSITE" id="PS00107">
    <property type="entry name" value="PROTEIN_KINASE_ATP"/>
    <property type="match status" value="1"/>
</dbReference>
<evidence type="ECO:0000256" key="8">
    <source>
        <dbReference type="ARBA" id="ARBA00023136"/>
    </source>
</evidence>
<accession>A0A1I3B732</accession>
<feature type="compositionally biased region" description="Polar residues" evidence="10">
    <location>
        <begin position="532"/>
        <end position="544"/>
    </location>
</feature>
<dbReference type="GO" id="GO:0005524">
    <property type="term" value="F:ATP binding"/>
    <property type="evidence" value="ECO:0007669"/>
    <property type="project" value="UniProtKB-UniRule"/>
</dbReference>
<keyword evidence="6 9" id="KW-0067">ATP-binding</keyword>
<protein>
    <submittedName>
        <fullName evidence="13">Serine/threonine protein kinase</fullName>
    </submittedName>
</protein>
<dbReference type="SUPFAM" id="SSF56112">
    <property type="entry name" value="Protein kinase-like (PK-like)"/>
    <property type="match status" value="1"/>
</dbReference>
<dbReference type="GO" id="GO:0016020">
    <property type="term" value="C:membrane"/>
    <property type="evidence" value="ECO:0007669"/>
    <property type="project" value="UniProtKB-SubCell"/>
</dbReference>
<dbReference type="PROSITE" id="PS00108">
    <property type="entry name" value="PROTEIN_KINASE_ST"/>
    <property type="match status" value="1"/>
</dbReference>
<evidence type="ECO:0000256" key="4">
    <source>
        <dbReference type="ARBA" id="ARBA00022741"/>
    </source>
</evidence>
<dbReference type="AlphaFoldDB" id="A0A1I3B732"/>
<evidence type="ECO:0000256" key="3">
    <source>
        <dbReference type="ARBA" id="ARBA00022692"/>
    </source>
</evidence>
<evidence type="ECO:0000256" key="9">
    <source>
        <dbReference type="PROSITE-ProRule" id="PRU10141"/>
    </source>
</evidence>
<comment type="subcellular location">
    <subcellularLocation>
        <location evidence="1">Membrane</location>
        <topology evidence="1">Multi-pass membrane protein</topology>
    </subcellularLocation>
</comment>
<evidence type="ECO:0000256" key="6">
    <source>
        <dbReference type="ARBA" id="ARBA00022840"/>
    </source>
</evidence>
<reference evidence="14" key="1">
    <citation type="submission" date="2016-10" db="EMBL/GenBank/DDBJ databases">
        <authorList>
            <person name="Varghese N."/>
            <person name="Submissions S."/>
        </authorList>
    </citation>
    <scope>NUCLEOTIDE SEQUENCE [LARGE SCALE GENOMIC DNA]</scope>
    <source>
        <strain evidence="14">DSM 26348</strain>
    </source>
</reference>
<evidence type="ECO:0000256" key="1">
    <source>
        <dbReference type="ARBA" id="ARBA00004141"/>
    </source>
</evidence>
<dbReference type="CDD" id="cd14014">
    <property type="entry name" value="STKc_PknB_like"/>
    <property type="match status" value="1"/>
</dbReference>
<dbReference type="InterPro" id="IPR000719">
    <property type="entry name" value="Prot_kinase_dom"/>
</dbReference>
<evidence type="ECO:0000256" key="5">
    <source>
        <dbReference type="ARBA" id="ARBA00022777"/>
    </source>
</evidence>
<dbReference type="OrthoDB" id="6111975at2"/>
<dbReference type="Pfam" id="PF06271">
    <property type="entry name" value="RDD"/>
    <property type="match status" value="1"/>
</dbReference>
<dbReference type="SMART" id="SM00220">
    <property type="entry name" value="S_TKc"/>
    <property type="match status" value="1"/>
</dbReference>
<keyword evidence="13" id="KW-0723">Serine/threonine-protein kinase</keyword>
<dbReference type="RefSeq" id="WP_092047204.1">
    <property type="nucleotide sequence ID" value="NZ_FOQD01000001.1"/>
</dbReference>
<dbReference type="STRING" id="1576369.SAMN05421753_101262"/>
<keyword evidence="4 9" id="KW-0547">Nucleotide-binding</keyword>
<organism evidence="13 14">
    <name type="scientific">Planctomicrobium piriforme</name>
    <dbReference type="NCBI Taxonomy" id="1576369"/>
    <lineage>
        <taxon>Bacteria</taxon>
        <taxon>Pseudomonadati</taxon>
        <taxon>Planctomycetota</taxon>
        <taxon>Planctomycetia</taxon>
        <taxon>Planctomycetales</taxon>
        <taxon>Planctomycetaceae</taxon>
        <taxon>Planctomicrobium</taxon>
    </lineage>
</organism>
<dbReference type="EMBL" id="FOQD01000001">
    <property type="protein sequence ID" value="SFH57779.1"/>
    <property type="molecule type" value="Genomic_DNA"/>
</dbReference>
<keyword evidence="3 11" id="KW-0812">Transmembrane</keyword>
<name>A0A1I3B732_9PLAN</name>
<dbReference type="Gene3D" id="1.10.510.10">
    <property type="entry name" value="Transferase(Phosphotransferase) domain 1"/>
    <property type="match status" value="1"/>
</dbReference>
<dbReference type="PANTHER" id="PTHR43289">
    <property type="entry name" value="MITOGEN-ACTIVATED PROTEIN KINASE KINASE KINASE 20-RELATED"/>
    <property type="match status" value="1"/>
</dbReference>
<dbReference type="InterPro" id="IPR010432">
    <property type="entry name" value="RDD"/>
</dbReference>
<keyword evidence="14" id="KW-1185">Reference proteome</keyword>
<feature type="transmembrane region" description="Helical" evidence="11">
    <location>
        <begin position="451"/>
        <end position="480"/>
    </location>
</feature>
<gene>
    <name evidence="13" type="ORF">SAMN05421753_101262</name>
</gene>
<sequence length="544" mass="59528">MVPLSDLMTVVPYRCVCGNTVGLINNEARSCLLCDRPIPATAFQNGDATIIGGSEPAEIEPEEFDPLIRQRLRHFRVLSPLGQGGMGSVYHAVDESLERDVALKVIRSSKNNVSESRLVQRLLQEARAQARVAHPNIVQVYYVDAQAEIPFLAMELISGPTLEERLKAGPIGFSEIVDIAIQTSRALRAAAQYQIVHGDIKPANLLLGRDGIVKLSDFGLARPVDLLLTDPVGISGTPNYLSPEACCGEATDHRSDMYALGVVLFQMTFDRLPYAIGGASLMTRLEAHVDWPVEFPAVWPSHLPKEWKLVLARLLAKDPEVRYRDYDELLAELETLKPIELPYAGRAVRSLAWLIDLGLLFLVMQGLRSAFRGGDDVLQHAILATLSSQLSAVALIAAAFLHALTGQTPGTKLMQIRIVDDHGLRLGKSSLFVRALAQQMPLWGLVGLRSFAALGLIPLGWTVALVLGAFSLIDAAFAVFRPDRRSFHDLIFHTHVVLDTTTARRTSTVKKSGRPGRPQHANTRPVAEDVSENGSTEQTLSLTT</sequence>
<dbReference type="InterPro" id="IPR017441">
    <property type="entry name" value="Protein_kinase_ATP_BS"/>
</dbReference>